<dbReference type="GO" id="GO:0005737">
    <property type="term" value="C:cytoplasm"/>
    <property type="evidence" value="ECO:0007669"/>
    <property type="project" value="TreeGrafter"/>
</dbReference>
<protein>
    <submittedName>
        <fullName evidence="3">SRR1-like protein</fullName>
    </submittedName>
</protein>
<dbReference type="InterPro" id="IPR040044">
    <property type="entry name" value="SRR1L"/>
</dbReference>
<dbReference type="OrthoDB" id="6084236at2759"/>
<gene>
    <name evidence="3" type="ORF">MEDL_2148</name>
</gene>
<name>A0A8S3PV43_MYTED</name>
<dbReference type="PANTHER" id="PTHR28626:SF3">
    <property type="entry name" value="SRR1-LIKE PROTEIN"/>
    <property type="match status" value="1"/>
</dbReference>
<dbReference type="PANTHER" id="PTHR28626">
    <property type="entry name" value="SRR1-LIKE PROTEIN"/>
    <property type="match status" value="1"/>
</dbReference>
<dbReference type="GO" id="GO:0005634">
    <property type="term" value="C:nucleus"/>
    <property type="evidence" value="ECO:0007669"/>
    <property type="project" value="TreeGrafter"/>
</dbReference>
<dbReference type="Pfam" id="PF07985">
    <property type="entry name" value="SRR1"/>
    <property type="match status" value="1"/>
</dbReference>
<evidence type="ECO:0000259" key="2">
    <source>
        <dbReference type="Pfam" id="PF07985"/>
    </source>
</evidence>
<keyword evidence="4" id="KW-1185">Reference proteome</keyword>
<evidence type="ECO:0000256" key="1">
    <source>
        <dbReference type="ARBA" id="ARBA00009856"/>
    </source>
</evidence>
<comment type="caution">
    <text evidence="3">The sequence shown here is derived from an EMBL/GenBank/DDBJ whole genome shotgun (WGS) entry which is preliminary data.</text>
</comment>
<comment type="similarity">
    <text evidence="1">Belongs to the SRR1 family.</text>
</comment>
<dbReference type="Proteomes" id="UP000683360">
    <property type="component" value="Unassembled WGS sequence"/>
</dbReference>
<sequence length="241" mass="28209">MSDFQLVKSRKNRKKNTPMIIKNDDATTEKHTITDINTINRRLQDSTSLLKASEFYSQVRDLIADHEIDEVVCYGIGNFAECCIARYQLALLILLREDTMQIPKSSCYFYDPKFYSEEELYLKDAGFTVIPENEEGKRKTEKKTLFYMPHCGKSLYNNLIWANWNRSSLSKCIIVGNSFTNILDRNPRRKLEDSCWYLLSIAPFAKEEKLPENFQYTDIFNDTVITSFPECTLTHSRRMMP</sequence>
<dbReference type="AlphaFoldDB" id="A0A8S3PV43"/>
<proteinExistence type="inferred from homology"/>
<evidence type="ECO:0000313" key="4">
    <source>
        <dbReference type="Proteomes" id="UP000683360"/>
    </source>
</evidence>
<dbReference type="EMBL" id="CAJPWZ010000141">
    <property type="protein sequence ID" value="CAG2186654.1"/>
    <property type="molecule type" value="Genomic_DNA"/>
</dbReference>
<accession>A0A8S3PV43</accession>
<reference evidence="3" key="1">
    <citation type="submission" date="2021-03" db="EMBL/GenBank/DDBJ databases">
        <authorList>
            <person name="Bekaert M."/>
        </authorList>
    </citation>
    <scope>NUCLEOTIDE SEQUENCE</scope>
</reference>
<organism evidence="3 4">
    <name type="scientific">Mytilus edulis</name>
    <name type="common">Blue mussel</name>
    <dbReference type="NCBI Taxonomy" id="6550"/>
    <lineage>
        <taxon>Eukaryota</taxon>
        <taxon>Metazoa</taxon>
        <taxon>Spiralia</taxon>
        <taxon>Lophotrochozoa</taxon>
        <taxon>Mollusca</taxon>
        <taxon>Bivalvia</taxon>
        <taxon>Autobranchia</taxon>
        <taxon>Pteriomorphia</taxon>
        <taxon>Mytilida</taxon>
        <taxon>Mytiloidea</taxon>
        <taxon>Mytilidae</taxon>
        <taxon>Mytilinae</taxon>
        <taxon>Mytilus</taxon>
    </lineage>
</organism>
<evidence type="ECO:0000313" key="3">
    <source>
        <dbReference type="EMBL" id="CAG2186654.1"/>
    </source>
</evidence>
<feature type="domain" description="SRR1-like" evidence="2">
    <location>
        <begin position="64"/>
        <end position="225"/>
    </location>
</feature>
<dbReference type="InterPro" id="IPR012942">
    <property type="entry name" value="SRR1-like"/>
</dbReference>